<name>A0A2W2DAY2_9ACTN</name>
<comment type="caution">
    <text evidence="1">The sequence shown here is derived from an EMBL/GenBank/DDBJ whole genome shotgun (WGS) entry which is preliminary data.</text>
</comment>
<proteinExistence type="predicted"/>
<dbReference type="EMBL" id="POUB01000085">
    <property type="protein sequence ID" value="PZF97939.1"/>
    <property type="molecule type" value="Genomic_DNA"/>
</dbReference>
<dbReference type="Proteomes" id="UP000248749">
    <property type="component" value="Unassembled WGS sequence"/>
</dbReference>
<evidence type="ECO:0008006" key="3">
    <source>
        <dbReference type="Google" id="ProtNLM"/>
    </source>
</evidence>
<dbReference type="RefSeq" id="WP_111134755.1">
    <property type="nucleotide sequence ID" value="NZ_POUB01000085.1"/>
</dbReference>
<accession>A0A2W2DAY2</accession>
<sequence>MRRPRILIAICLLVAGGLFFVTASWPGSGLASVKVAGDRYSVAVLPADPVEVRVTSGRAEAVTLAAVMPSMGHARPPVGTVQTDVGRFVAEEDMFAMDGVWEVSITLSGAEGREVITFSTVVSR</sequence>
<gene>
    <name evidence="1" type="ORF">C1I99_14530</name>
</gene>
<reference evidence="1 2" key="1">
    <citation type="submission" date="2018-01" db="EMBL/GenBank/DDBJ databases">
        <title>Draft genome sequence of Salinispora sp. 13K206.</title>
        <authorList>
            <person name="Sahin N."/>
            <person name="Saygin H."/>
            <person name="Ay H."/>
        </authorList>
    </citation>
    <scope>NUCLEOTIDE SEQUENCE [LARGE SCALE GENOMIC DNA]</scope>
    <source>
        <strain evidence="1 2">13K206</strain>
    </source>
</reference>
<protein>
    <recommendedName>
        <fullName evidence="3">YtkA-like domain-containing protein</fullName>
    </recommendedName>
</protein>
<organism evidence="1 2">
    <name type="scientific">Micromonospora deserti</name>
    <dbReference type="NCBI Taxonomy" id="2070366"/>
    <lineage>
        <taxon>Bacteria</taxon>
        <taxon>Bacillati</taxon>
        <taxon>Actinomycetota</taxon>
        <taxon>Actinomycetes</taxon>
        <taxon>Micromonosporales</taxon>
        <taxon>Micromonosporaceae</taxon>
        <taxon>Micromonospora</taxon>
    </lineage>
</organism>
<evidence type="ECO:0000313" key="2">
    <source>
        <dbReference type="Proteomes" id="UP000248749"/>
    </source>
</evidence>
<evidence type="ECO:0000313" key="1">
    <source>
        <dbReference type="EMBL" id="PZF97939.1"/>
    </source>
</evidence>
<dbReference type="AlphaFoldDB" id="A0A2W2DAY2"/>
<keyword evidence="2" id="KW-1185">Reference proteome</keyword>